<dbReference type="InterPro" id="IPR011010">
    <property type="entry name" value="DNA_brk_join_enz"/>
</dbReference>
<dbReference type="Gene3D" id="1.10.443.10">
    <property type="entry name" value="Intergrase catalytic core"/>
    <property type="match status" value="1"/>
</dbReference>
<evidence type="ECO:0000313" key="3">
    <source>
        <dbReference type="EMBL" id="KMO85581.1"/>
    </source>
</evidence>
<keyword evidence="4" id="KW-1185">Reference proteome</keyword>
<evidence type="ECO:0000259" key="2">
    <source>
        <dbReference type="PROSITE" id="PS51898"/>
    </source>
</evidence>
<dbReference type="OrthoDB" id="9801717at2"/>
<dbReference type="Pfam" id="PF00589">
    <property type="entry name" value="Phage_integrase"/>
    <property type="match status" value="1"/>
</dbReference>
<dbReference type="InterPro" id="IPR013762">
    <property type="entry name" value="Integrase-like_cat_sf"/>
</dbReference>
<protein>
    <recommendedName>
        <fullName evidence="2">Tyr recombinase domain-containing protein</fullName>
    </recommendedName>
</protein>
<proteinExistence type="predicted"/>
<dbReference type="EMBL" id="LEKT01000055">
    <property type="protein sequence ID" value="KMO85581.1"/>
    <property type="molecule type" value="Genomic_DNA"/>
</dbReference>
<dbReference type="GO" id="GO:0015074">
    <property type="term" value="P:DNA integration"/>
    <property type="evidence" value="ECO:0007669"/>
    <property type="project" value="InterPro"/>
</dbReference>
<feature type="domain" description="Tyr recombinase" evidence="2">
    <location>
        <begin position="1"/>
        <end position="139"/>
    </location>
</feature>
<gene>
    <name evidence="3" type="ORF">AB840_12680</name>
</gene>
<evidence type="ECO:0000256" key="1">
    <source>
        <dbReference type="ARBA" id="ARBA00023172"/>
    </source>
</evidence>
<dbReference type="InParanoid" id="A0A0J6ZL69"/>
<comment type="caution">
    <text evidence="3">The sequence shown here is derived from an EMBL/GenBank/DDBJ whole genome shotgun (WGS) entry which is preliminary data.</text>
</comment>
<dbReference type="AlphaFoldDB" id="A0A0J6ZL69"/>
<accession>A0A0J6ZL69</accession>
<dbReference type="Proteomes" id="UP000036503">
    <property type="component" value="Unassembled WGS sequence"/>
</dbReference>
<name>A0A0J6ZL69_9FIRM</name>
<dbReference type="PROSITE" id="PS51898">
    <property type="entry name" value="TYR_RECOMBINASE"/>
    <property type="match status" value="1"/>
</dbReference>
<reference evidence="3 4" key="1">
    <citation type="submission" date="2015-06" db="EMBL/GenBank/DDBJ databases">
        <title>Draft genome sequence of beer spoilage bacterium Megasphaera cerevisiae type strain 20462.</title>
        <authorList>
            <person name="Kutumbaka K."/>
            <person name="Pasmowitz J."/>
            <person name="Mategko J."/>
            <person name="Reyes D."/>
            <person name="Friedrich A."/>
            <person name="Han S."/>
            <person name="Martens-Habbena W."/>
            <person name="Neal-McKinney J."/>
            <person name="Janagama H.K."/>
            <person name="Nadala C."/>
            <person name="Samadpour M."/>
        </authorList>
    </citation>
    <scope>NUCLEOTIDE SEQUENCE [LARGE SCALE GENOMIC DNA]</scope>
    <source>
        <strain evidence="3 4">DSM 20462</strain>
    </source>
</reference>
<dbReference type="GO" id="GO:0006310">
    <property type="term" value="P:DNA recombination"/>
    <property type="evidence" value="ECO:0007669"/>
    <property type="project" value="UniProtKB-KW"/>
</dbReference>
<keyword evidence="1" id="KW-0233">DNA recombination</keyword>
<dbReference type="SUPFAM" id="SSF56349">
    <property type="entry name" value="DNA breaking-rejoining enzymes"/>
    <property type="match status" value="1"/>
</dbReference>
<dbReference type="GO" id="GO:0003677">
    <property type="term" value="F:DNA binding"/>
    <property type="evidence" value="ECO:0007669"/>
    <property type="project" value="InterPro"/>
</dbReference>
<dbReference type="RefSeq" id="WP_048515216.1">
    <property type="nucleotide sequence ID" value="NZ_FUXD01000047.1"/>
</dbReference>
<organism evidence="3 4">
    <name type="scientific">Megasphaera cerevisiae DSM 20462</name>
    <dbReference type="NCBI Taxonomy" id="1122219"/>
    <lineage>
        <taxon>Bacteria</taxon>
        <taxon>Bacillati</taxon>
        <taxon>Bacillota</taxon>
        <taxon>Negativicutes</taxon>
        <taxon>Veillonellales</taxon>
        <taxon>Veillonellaceae</taxon>
        <taxon>Megasphaera</taxon>
    </lineage>
</organism>
<dbReference type="InterPro" id="IPR002104">
    <property type="entry name" value="Integrase_catalytic"/>
</dbReference>
<dbReference type="PATRIC" id="fig|1122219.3.peg.2616"/>
<sequence>MHVNASWGLTEIRYGRKKPKTQDSVRVVPFKSGYLVNLLKQVQTHGKSKWVVENRTGTGPIDPQNFTNRCFKDVSRKLGFITVITSHVARHTYISHLVDERVPYTLIAKLGGNRTTEMVARVYAHSIYDNEKKLDAVANLYTS</sequence>
<evidence type="ECO:0000313" key="4">
    <source>
        <dbReference type="Proteomes" id="UP000036503"/>
    </source>
</evidence>